<comment type="caution">
    <text evidence="2">The sequence shown here is derived from an EMBL/GenBank/DDBJ whole genome shotgun (WGS) entry which is preliminary data.</text>
</comment>
<dbReference type="Gene3D" id="2.120.10.30">
    <property type="entry name" value="TolB, C-terminal domain"/>
    <property type="match status" value="1"/>
</dbReference>
<evidence type="ECO:0000313" key="3">
    <source>
        <dbReference type="Proteomes" id="UP000277671"/>
    </source>
</evidence>
<dbReference type="RefSeq" id="WP_121154230.1">
    <property type="nucleotide sequence ID" value="NZ_RBKT01000001.1"/>
</dbReference>
<reference evidence="2 3" key="1">
    <citation type="submission" date="2018-10" db="EMBL/GenBank/DDBJ databases">
        <title>Sequencing the genomes of 1000 actinobacteria strains.</title>
        <authorList>
            <person name="Klenk H.-P."/>
        </authorList>
    </citation>
    <scope>NUCLEOTIDE SEQUENCE [LARGE SCALE GENOMIC DNA]</scope>
    <source>
        <strain evidence="2 3">DSM 45175</strain>
    </source>
</reference>
<dbReference type="AlphaFoldDB" id="A0A495JBL4"/>
<evidence type="ECO:0000313" key="2">
    <source>
        <dbReference type="EMBL" id="RKR86307.1"/>
    </source>
</evidence>
<keyword evidence="1" id="KW-0812">Transmembrane</keyword>
<dbReference type="OrthoDB" id="3383117at2"/>
<name>A0A495JBL4_9ACTN</name>
<protein>
    <recommendedName>
        <fullName evidence="4">WD40 repeat protein</fullName>
    </recommendedName>
</protein>
<dbReference type="InterPro" id="IPR011042">
    <property type="entry name" value="6-blade_b-propeller_TolB-like"/>
</dbReference>
<gene>
    <name evidence="2" type="ORF">BDK92_0531</name>
</gene>
<dbReference type="Proteomes" id="UP000277671">
    <property type="component" value="Unassembled WGS sequence"/>
</dbReference>
<evidence type="ECO:0008006" key="4">
    <source>
        <dbReference type="Google" id="ProtNLM"/>
    </source>
</evidence>
<evidence type="ECO:0000256" key="1">
    <source>
        <dbReference type="SAM" id="Phobius"/>
    </source>
</evidence>
<accession>A0A495JBL4</accession>
<dbReference type="EMBL" id="RBKT01000001">
    <property type="protein sequence ID" value="RKR86307.1"/>
    <property type="molecule type" value="Genomic_DNA"/>
</dbReference>
<keyword evidence="3" id="KW-1185">Reference proteome</keyword>
<dbReference type="InterPro" id="IPR011044">
    <property type="entry name" value="Quino_amine_DH_bsu"/>
</dbReference>
<organism evidence="2 3">
    <name type="scientific">Micromonospora pisi</name>
    <dbReference type="NCBI Taxonomy" id="589240"/>
    <lineage>
        <taxon>Bacteria</taxon>
        <taxon>Bacillati</taxon>
        <taxon>Actinomycetota</taxon>
        <taxon>Actinomycetes</taxon>
        <taxon>Micromonosporales</taxon>
        <taxon>Micromonosporaceae</taxon>
        <taxon>Micromonospora</taxon>
    </lineage>
</organism>
<feature type="transmembrane region" description="Helical" evidence="1">
    <location>
        <begin position="414"/>
        <end position="433"/>
    </location>
</feature>
<keyword evidence="1" id="KW-0472">Membrane</keyword>
<keyword evidence="1" id="KW-1133">Transmembrane helix</keyword>
<sequence>MIEQRVSELFRGADPGDGPALPEGYAERLVAVGRRGVRRRRALGGSVLLVVLLAVGLLGLGPLPSRSPQPATPTAGVGLPDRLAPFSFRTGTIGDAPLDRAVMIFEYGSGETINVWQRLALGADGNSYRQLDGIAPGTPWLLTADGRAVVTTEANRATSAFTVLDLSTGLRHQFRLPAPAAVALLAASPDGRYVAYSAAPYQGSTSIIGEVEQIARERGTLTLLDLTDGRSTTVTGVESVSAAAFSPDGESLAVQSGAETWIVDRAGRRLRRVDIPHGFVLAPRVAWSPDGRLLAVQPADPFSGAGASDPHQVRFVDAVSDAPVPPPVSAEQLLGWRSSDRILTLTLGGISELPVGGGDPVVLTRLDRGSSCEYHTQPCLALEIRAATALLPTLTVRSGDDPDRGPWPAPVRQVAAAVSLLVAALAGVLVWRLRPRWSRAGQRGRMVLAKRRR</sequence>
<proteinExistence type="predicted"/>
<dbReference type="SUPFAM" id="SSF50969">
    <property type="entry name" value="YVTN repeat-like/Quinoprotein amine dehydrogenase"/>
    <property type="match status" value="1"/>
</dbReference>
<feature type="transmembrane region" description="Helical" evidence="1">
    <location>
        <begin position="42"/>
        <end position="63"/>
    </location>
</feature>